<keyword evidence="1" id="KW-0472">Membrane</keyword>
<proteinExistence type="predicted"/>
<name>A0A410PV61_9FIRM</name>
<protein>
    <submittedName>
        <fullName evidence="2">Uncharacterized protein</fullName>
    </submittedName>
</protein>
<keyword evidence="1" id="KW-1133">Transmembrane helix</keyword>
<sequence length="63" mass="7171">MGNKQYGCNRPAKPNKCKRNDFKNLAFIMIVFGLVSVCAFFLPIKAWILLLGGLLIYCGYQLR</sequence>
<dbReference type="KEGG" id="amij:EQM06_05915"/>
<reference evidence="2 3" key="1">
    <citation type="submission" date="2019-01" db="EMBL/GenBank/DDBJ databases">
        <title>Draft genomes of a novel of Aminipila strains.</title>
        <authorList>
            <person name="Ma S."/>
        </authorList>
    </citation>
    <scope>NUCLEOTIDE SEQUENCE [LARGE SCALE GENOMIC DNA]</scope>
    <source>
        <strain evidence="3">JN-39</strain>
    </source>
</reference>
<accession>A0A410PV61</accession>
<keyword evidence="3" id="KW-1185">Reference proteome</keyword>
<dbReference type="RefSeq" id="WP_128745453.1">
    <property type="nucleotide sequence ID" value="NZ_CP035281.1"/>
</dbReference>
<evidence type="ECO:0000313" key="3">
    <source>
        <dbReference type="Proteomes" id="UP000287601"/>
    </source>
</evidence>
<evidence type="ECO:0000256" key="1">
    <source>
        <dbReference type="SAM" id="Phobius"/>
    </source>
</evidence>
<dbReference type="Proteomes" id="UP000287601">
    <property type="component" value="Chromosome"/>
</dbReference>
<organism evidence="2 3">
    <name type="scientific">Aminipila luticellarii</name>
    <dbReference type="NCBI Taxonomy" id="2507160"/>
    <lineage>
        <taxon>Bacteria</taxon>
        <taxon>Bacillati</taxon>
        <taxon>Bacillota</taxon>
        <taxon>Clostridia</taxon>
        <taxon>Peptostreptococcales</taxon>
        <taxon>Anaerovoracaceae</taxon>
        <taxon>Aminipila</taxon>
    </lineage>
</organism>
<keyword evidence="1" id="KW-0812">Transmembrane</keyword>
<feature type="transmembrane region" description="Helical" evidence="1">
    <location>
        <begin position="25"/>
        <end position="58"/>
    </location>
</feature>
<dbReference type="OrthoDB" id="2113036at2"/>
<dbReference type="EMBL" id="CP035281">
    <property type="protein sequence ID" value="QAT42804.1"/>
    <property type="molecule type" value="Genomic_DNA"/>
</dbReference>
<gene>
    <name evidence="2" type="ORF">EQM06_05915</name>
</gene>
<evidence type="ECO:0000313" key="2">
    <source>
        <dbReference type="EMBL" id="QAT42804.1"/>
    </source>
</evidence>
<dbReference type="AlphaFoldDB" id="A0A410PV61"/>